<accession>A0A9N8KCR7</accession>
<dbReference type="EMBL" id="CAINUL010000002">
    <property type="protein sequence ID" value="CAD0107201.1"/>
    <property type="molecule type" value="Genomic_DNA"/>
</dbReference>
<reference evidence="3" key="1">
    <citation type="submission" date="2020-06" db="EMBL/GenBank/DDBJ databases">
        <authorList>
            <person name="Onetto C."/>
        </authorList>
    </citation>
    <scope>NUCLEOTIDE SEQUENCE</scope>
</reference>
<dbReference type="GO" id="GO:0043332">
    <property type="term" value="C:mating projection tip"/>
    <property type="evidence" value="ECO:0007669"/>
    <property type="project" value="TreeGrafter"/>
</dbReference>
<evidence type="ECO:0000256" key="2">
    <source>
        <dbReference type="SAM" id="MobiDB-lite"/>
    </source>
</evidence>
<dbReference type="Proteomes" id="UP000745764">
    <property type="component" value="Unassembled WGS sequence"/>
</dbReference>
<sequence length="832" mass="91746">MSEYSSVFSVNDRLALLDTDTDGESFVSDHFDSHKYMMPDRYTYSPNRSSQATLTPPDSSDRPHDYDTLAAAIDSDAYNSDTDYTSHLSRTASVSSRYSIYSLSRVSFASQLAQLSSIQLPDATSLSARISCMPTSASAANALKDSSDQIRRWIRNAHTVLDGLDAEDDVEWAAAGGREGLEHVDRAIGRFDKVVKLYILSVEELHLRHDIATLPKDQVQANSDDMDIVIQEWQKIKDSLAGVKEQVEIAMEWEELSNSVGSGIATELDDLAGLVFEMEEQRHFSVTSSTADADQHVDIDQLKHIVDEKAGTSKAAPNPRLSLPPPFSPTSTLQTTSTIGNMEDNLLALFARMQPLRASLDFLPMRLSVFHCRGNTVFPTACLNLEARRDSLEAQWKKLEADAESLRRELGEDRWLLVFRNAGKQALKMCQSVSRSAEKLATALDRDEQHTDTAALAKKVESYEAKKNHYGTAIERVLAIIDRGVLDRLTVNGEILGLQSDMKRKWASIQADMRELDSRLLGVNLDMRNQQLRDSVSTIVSSEHSMTSSFMDTPRSSSASSVSRPDMTPGRSSRFTRFVSAIPRRTPQSKPKELKSSLNHKTSRGNLASGGATYMPYTPPPPVDPLIRQFKAPENKPRWNLATNTRSTSLQSLHPPSSEPATNRRVTLPHRPTTPHSTGSKIPTPSSFSRSTNSPAPYSPATPSKRHVSTPASSPLTPRAQSSLAYQSYSSSSAKPRSISSSLLPGVHPPRAPSSLRKTSYLTPTLDDHDENEDYVESERLAPRRQVRAASAMSNTGMERKTSGNLFGFSRNKQGRSGSRLDTAASAGSVRE</sequence>
<feature type="compositionally biased region" description="Polar residues" evidence="2">
    <location>
        <begin position="596"/>
        <end position="606"/>
    </location>
</feature>
<dbReference type="GO" id="GO:0051293">
    <property type="term" value="P:establishment of spindle localization"/>
    <property type="evidence" value="ECO:0007669"/>
    <property type="project" value="TreeGrafter"/>
</dbReference>
<feature type="coiled-coil region" evidence="1">
    <location>
        <begin position="382"/>
        <end position="409"/>
    </location>
</feature>
<dbReference type="GO" id="GO:0005938">
    <property type="term" value="C:cell cortex"/>
    <property type="evidence" value="ECO:0007669"/>
    <property type="project" value="TreeGrafter"/>
</dbReference>
<gene>
    <name evidence="3" type="ORF">AWRI4620_LOCUS1456</name>
</gene>
<comment type="caution">
    <text evidence="3">The sequence shown here is derived from an EMBL/GenBank/DDBJ whole genome shotgun (WGS) entry which is preliminary data.</text>
</comment>
<dbReference type="OrthoDB" id="5559380at2759"/>
<protein>
    <recommendedName>
        <fullName evidence="5">Karyogamy protein</fullName>
    </recommendedName>
</protein>
<feature type="region of interest" description="Disordered" evidence="2">
    <location>
        <begin position="543"/>
        <end position="832"/>
    </location>
</feature>
<feature type="compositionally biased region" description="Polar residues" evidence="2">
    <location>
        <begin position="641"/>
        <end position="665"/>
    </location>
</feature>
<feature type="region of interest" description="Disordered" evidence="2">
    <location>
        <begin position="311"/>
        <end position="336"/>
    </location>
</feature>
<feature type="compositionally biased region" description="Low complexity" evidence="2">
    <location>
        <begin position="719"/>
        <end position="744"/>
    </location>
</feature>
<evidence type="ECO:0000313" key="3">
    <source>
        <dbReference type="EMBL" id="CAD0107201.1"/>
    </source>
</evidence>
<feature type="compositionally biased region" description="Polar residues" evidence="2">
    <location>
        <begin position="674"/>
        <end position="696"/>
    </location>
</feature>
<dbReference type="GO" id="GO:0005816">
    <property type="term" value="C:spindle pole body"/>
    <property type="evidence" value="ECO:0007669"/>
    <property type="project" value="TreeGrafter"/>
</dbReference>
<feature type="compositionally biased region" description="Polar residues" evidence="2">
    <location>
        <begin position="44"/>
        <end position="58"/>
    </location>
</feature>
<evidence type="ECO:0008006" key="5">
    <source>
        <dbReference type="Google" id="ProtNLM"/>
    </source>
</evidence>
<dbReference type="PANTHER" id="PTHR37271">
    <property type="entry name" value="KARYOGAMY PROTEIN KAR9"/>
    <property type="match status" value="1"/>
</dbReference>
<feature type="region of interest" description="Disordered" evidence="2">
    <location>
        <begin position="42"/>
        <end position="64"/>
    </location>
</feature>
<dbReference type="InterPro" id="IPR013889">
    <property type="entry name" value="Karyogamy_KAR9"/>
</dbReference>
<evidence type="ECO:0000256" key="1">
    <source>
        <dbReference type="SAM" id="Coils"/>
    </source>
</evidence>
<proteinExistence type="predicted"/>
<evidence type="ECO:0000313" key="4">
    <source>
        <dbReference type="Proteomes" id="UP000745764"/>
    </source>
</evidence>
<dbReference type="GO" id="GO:0031578">
    <property type="term" value="P:mitotic spindle orientation checkpoint signaling"/>
    <property type="evidence" value="ECO:0007669"/>
    <property type="project" value="TreeGrafter"/>
</dbReference>
<dbReference type="GO" id="GO:0030473">
    <property type="term" value="P:nuclear migration along microtubule"/>
    <property type="evidence" value="ECO:0007669"/>
    <property type="project" value="TreeGrafter"/>
</dbReference>
<dbReference type="Pfam" id="PF08580">
    <property type="entry name" value="KAR9"/>
    <property type="match status" value="1"/>
</dbReference>
<feature type="compositionally biased region" description="Polar residues" evidence="2">
    <location>
        <begin position="543"/>
        <end position="555"/>
    </location>
</feature>
<dbReference type="PANTHER" id="PTHR37271:SF1">
    <property type="entry name" value="KARYOGAMY PROTEIN KAR9"/>
    <property type="match status" value="1"/>
</dbReference>
<keyword evidence="4" id="KW-1185">Reference proteome</keyword>
<name>A0A9N8KCR7_9PEZI</name>
<keyword evidence="1" id="KW-0175">Coiled coil</keyword>
<organism evidence="3 4">
    <name type="scientific">Aureobasidium uvarum</name>
    <dbReference type="NCBI Taxonomy" id="2773716"/>
    <lineage>
        <taxon>Eukaryota</taxon>
        <taxon>Fungi</taxon>
        <taxon>Dikarya</taxon>
        <taxon>Ascomycota</taxon>
        <taxon>Pezizomycotina</taxon>
        <taxon>Dothideomycetes</taxon>
        <taxon>Dothideomycetidae</taxon>
        <taxon>Dothideales</taxon>
        <taxon>Saccotheciaceae</taxon>
        <taxon>Aureobasidium</taxon>
    </lineage>
</organism>
<dbReference type="AlphaFoldDB" id="A0A9N8KCR7"/>